<accession>A0A8K9UP50</accession>
<dbReference type="InterPro" id="IPR048422">
    <property type="entry name" value="NOA1/YqeH-like_C"/>
</dbReference>
<keyword evidence="3" id="KW-1185">Reference proteome</keyword>
<dbReference type="PANTHER" id="PTHR46406:SF1">
    <property type="entry name" value="NITRIC OXIDE-ASSOCIATED PROTEIN 1"/>
    <property type="match status" value="1"/>
</dbReference>
<reference evidence="2" key="3">
    <citation type="submission" date="2025-09" db="UniProtKB">
        <authorList>
            <consortium name="Ensembl"/>
        </authorList>
    </citation>
    <scope>IDENTIFICATION</scope>
</reference>
<dbReference type="Pfam" id="PF21516">
    <property type="entry name" value="YqeH-like_C"/>
    <property type="match status" value="1"/>
</dbReference>
<dbReference type="Gene3D" id="3.40.50.300">
    <property type="entry name" value="P-loop containing nucleotide triphosphate hydrolases"/>
    <property type="match status" value="1"/>
</dbReference>
<evidence type="ECO:0000313" key="2">
    <source>
        <dbReference type="Ensembl" id="ENSOMYP00000112253.1"/>
    </source>
</evidence>
<reference evidence="2" key="1">
    <citation type="submission" date="2020-07" db="EMBL/GenBank/DDBJ databases">
        <title>A long reads based de novo assembly of the rainbow trout Arlee double haploid line genome.</title>
        <authorList>
            <person name="Gao G."/>
            <person name="Palti Y."/>
        </authorList>
    </citation>
    <scope>NUCLEOTIDE SEQUENCE [LARGE SCALE GENOMIC DNA]</scope>
</reference>
<protein>
    <submittedName>
        <fullName evidence="2">Nitric oxide associated 1</fullName>
    </submittedName>
</protein>
<sequence>MGEIQDLGKNVNIQGKCNSIEPENEGEFVFLDYIDQENTHKDQLHEDKRLPLRSGSEKQIDTCCNGCGYLPSEKYKLLLEEKELKKGICHRCYLLTHHQKTLTVKMSKEEYLDIVSRVKSEKALVLFIVDLLDIPYSIAFPVIISKISRFGSNEGVWHRKSNRQRLWKYNGDVYLAGMANTGKSTLFNTLLESDYGKSRASDVIHKATISPWPDIMPNLLKFPIINPIRYCMFSSLASGEDMIDKEEEKDRTLFNPSPDVGLTLNELKDAHWLYDTPGIMKDVLNLLTEQVKVVVPTQAIVRRTFVLKTGMLLVDKADRIYQKHAGQILLGLKEPMKEFPPLVSKEFELKGQGFQKASPDIKMSSVGWVRVTGVEGNRFLLRAHAPEGTGLSLSSPPLLPNFINPEGRAHQHISLVEQKMVQDALF</sequence>
<proteinExistence type="predicted"/>
<dbReference type="Proteomes" id="UP000694395">
    <property type="component" value="Chromosome 14"/>
</dbReference>
<organism evidence="2 3">
    <name type="scientific">Oncorhynchus mykiss</name>
    <name type="common">Rainbow trout</name>
    <name type="synonym">Salmo gairdneri</name>
    <dbReference type="NCBI Taxonomy" id="8022"/>
    <lineage>
        <taxon>Eukaryota</taxon>
        <taxon>Metazoa</taxon>
        <taxon>Chordata</taxon>
        <taxon>Craniata</taxon>
        <taxon>Vertebrata</taxon>
        <taxon>Euteleostomi</taxon>
        <taxon>Actinopterygii</taxon>
        <taxon>Neopterygii</taxon>
        <taxon>Teleostei</taxon>
        <taxon>Protacanthopterygii</taxon>
        <taxon>Salmoniformes</taxon>
        <taxon>Salmonidae</taxon>
        <taxon>Salmoninae</taxon>
        <taxon>Oncorhynchus</taxon>
    </lineage>
</organism>
<name>A0A8K9UP50_ONCMY</name>
<dbReference type="AlphaFoldDB" id="A0A8K9UP50"/>
<dbReference type="InterPro" id="IPR052807">
    <property type="entry name" value="Mito_transl_resp_regulator"/>
</dbReference>
<reference evidence="2" key="2">
    <citation type="submission" date="2025-08" db="UniProtKB">
        <authorList>
            <consortium name="Ensembl"/>
        </authorList>
    </citation>
    <scope>IDENTIFICATION</scope>
</reference>
<dbReference type="Ensembl" id="ENSOMYT00000164971.1">
    <property type="protein sequence ID" value="ENSOMYP00000112253.1"/>
    <property type="gene ID" value="ENSOMYG00000074670.1"/>
</dbReference>
<feature type="domain" description="NOA1/YqeH-like C-terminal" evidence="1">
    <location>
        <begin position="314"/>
        <end position="393"/>
    </location>
</feature>
<dbReference type="SUPFAM" id="SSF52540">
    <property type="entry name" value="P-loop containing nucleoside triphosphate hydrolases"/>
    <property type="match status" value="1"/>
</dbReference>
<evidence type="ECO:0000313" key="3">
    <source>
        <dbReference type="Proteomes" id="UP000694395"/>
    </source>
</evidence>
<dbReference type="InterPro" id="IPR027417">
    <property type="entry name" value="P-loop_NTPase"/>
</dbReference>
<dbReference type="PANTHER" id="PTHR46406">
    <property type="entry name" value="NITRIC OXIDE-ASSOCIATED PROTEIN 1"/>
    <property type="match status" value="1"/>
</dbReference>
<evidence type="ECO:0000259" key="1">
    <source>
        <dbReference type="Pfam" id="PF21516"/>
    </source>
</evidence>
<dbReference type="GeneTree" id="ENSGT00390000001695"/>